<dbReference type="FunFam" id="1.25.40.10:FF:000690">
    <property type="entry name" value="Pentatricopeptide repeat-containing protein"/>
    <property type="match status" value="1"/>
</dbReference>
<feature type="repeat" description="PPR" evidence="3">
    <location>
        <begin position="234"/>
        <end position="268"/>
    </location>
</feature>
<dbReference type="FunFam" id="1.25.40.10:FF:000073">
    <property type="entry name" value="Pentatricopeptide repeat-containing protein chloroplastic"/>
    <property type="match status" value="1"/>
</dbReference>
<dbReference type="Pfam" id="PF01535">
    <property type="entry name" value="PPR"/>
    <property type="match status" value="3"/>
</dbReference>
<evidence type="ECO:0000256" key="3">
    <source>
        <dbReference type="PROSITE-ProRule" id="PRU00708"/>
    </source>
</evidence>
<evidence type="ECO:0000256" key="4">
    <source>
        <dbReference type="SAM" id="MobiDB-lite"/>
    </source>
</evidence>
<dbReference type="AlphaFoldDB" id="A0A1D1XYS4"/>
<evidence type="ECO:0000256" key="1">
    <source>
        <dbReference type="ARBA" id="ARBA00006643"/>
    </source>
</evidence>
<proteinExistence type="inferred from homology"/>
<dbReference type="GO" id="GO:0003729">
    <property type="term" value="F:mRNA binding"/>
    <property type="evidence" value="ECO:0007669"/>
    <property type="project" value="UniProtKB-ARBA"/>
</dbReference>
<evidence type="ECO:0000313" key="5">
    <source>
        <dbReference type="EMBL" id="JAT47555.1"/>
    </source>
</evidence>
<dbReference type="SUPFAM" id="SSF48452">
    <property type="entry name" value="TPR-like"/>
    <property type="match status" value="1"/>
</dbReference>
<dbReference type="Pfam" id="PF20431">
    <property type="entry name" value="E_motif"/>
    <property type="match status" value="1"/>
</dbReference>
<name>A0A1D1XYS4_9ARAE</name>
<dbReference type="Pfam" id="PF13041">
    <property type="entry name" value="PPR_2"/>
    <property type="match status" value="1"/>
</dbReference>
<dbReference type="NCBIfam" id="TIGR00756">
    <property type="entry name" value="PPR"/>
    <property type="match status" value="5"/>
</dbReference>
<reference evidence="5" key="1">
    <citation type="submission" date="2015-07" db="EMBL/GenBank/DDBJ databases">
        <title>Transcriptome Assembly of Anthurium amnicola.</title>
        <authorList>
            <person name="Suzuki J."/>
        </authorList>
    </citation>
    <scope>NUCLEOTIDE SEQUENCE</scope>
</reference>
<dbReference type="Pfam" id="PF12854">
    <property type="entry name" value="PPR_1"/>
    <property type="match status" value="1"/>
</dbReference>
<accession>A0A1D1XYS4</accession>
<dbReference type="InterPro" id="IPR002885">
    <property type="entry name" value="PPR_rpt"/>
</dbReference>
<sequence length="470" mass="52507">MLPTRQLLTGLTKLHPHLLPWNPRSSLHGNPRLPGTRLHGRRRPVTGTTPSRFRRLCRRGASSLDSFAVLGLLKVCSKGAPSAAKARQVHALAIRLGLEDLVFLRTAFMDAYSRAGCLTDAHQLFDDMPQRNAVCWTALVSAYVNNARPRRALELFRQMQVEGVDPDRVSATIALSACADLGALDMGEWIHAYIRRKKGFAEDLILQNALINMYAKCGDIDKARHLFDQVPVRDTTTWTSMIVGYALHGRSDEALGLFSELKEHSRKNIHGGAQGRAIPNQVTFIGVMMACSHAGLVEEGLLHLESMWVEYGLEPQMSHYGCMVDVFCRAGLLEEALAFMDSMPIAPNAVVWRTLLGACSLHPNLDVGARARQRLLKLEPHHTGDDIAIANVYAAAGLWDEKERMRRRVKPRRDPGCSAIEVESRVHEFVADDRKHPRMREILMVLKGMFKNLESPRDLNRLPSLVQEAS</sequence>
<dbReference type="PROSITE" id="PS51375">
    <property type="entry name" value="PPR"/>
    <property type="match status" value="3"/>
</dbReference>
<dbReference type="Gene3D" id="1.25.40.10">
    <property type="entry name" value="Tetratricopeptide repeat domain"/>
    <property type="match status" value="3"/>
</dbReference>
<dbReference type="InterPro" id="IPR046960">
    <property type="entry name" value="PPR_At4g14850-like_plant"/>
</dbReference>
<keyword evidence="2" id="KW-0677">Repeat</keyword>
<protein>
    <submittedName>
        <fullName evidence="5">Putative pentatricopeptide repeat-containing protein At1g74400</fullName>
    </submittedName>
</protein>
<dbReference type="PANTHER" id="PTHR47926:SF347">
    <property type="entry name" value="PENTATRICOPEPTIDE REPEAT-CONTAINING PROTEIN"/>
    <property type="match status" value="1"/>
</dbReference>
<comment type="similarity">
    <text evidence="1">Belongs to the PPR family. PCMP-H subfamily.</text>
</comment>
<dbReference type="EMBL" id="GDJX01020381">
    <property type="protein sequence ID" value="JAT47555.1"/>
    <property type="molecule type" value="Transcribed_RNA"/>
</dbReference>
<dbReference type="PANTHER" id="PTHR47926">
    <property type="entry name" value="PENTATRICOPEPTIDE REPEAT-CONTAINING PROTEIN"/>
    <property type="match status" value="1"/>
</dbReference>
<dbReference type="InterPro" id="IPR046848">
    <property type="entry name" value="E_motif"/>
</dbReference>
<organism evidence="5">
    <name type="scientific">Anthurium amnicola</name>
    <dbReference type="NCBI Taxonomy" id="1678845"/>
    <lineage>
        <taxon>Eukaryota</taxon>
        <taxon>Viridiplantae</taxon>
        <taxon>Streptophyta</taxon>
        <taxon>Embryophyta</taxon>
        <taxon>Tracheophyta</taxon>
        <taxon>Spermatophyta</taxon>
        <taxon>Magnoliopsida</taxon>
        <taxon>Liliopsida</taxon>
        <taxon>Araceae</taxon>
        <taxon>Pothoideae</taxon>
        <taxon>Potheae</taxon>
        <taxon>Anthurium</taxon>
    </lineage>
</organism>
<feature type="repeat" description="PPR" evidence="3">
    <location>
        <begin position="203"/>
        <end position="233"/>
    </location>
</feature>
<gene>
    <name evidence="5" type="primary">PCMP-E68</name>
    <name evidence="5" type="ORF">g.84999</name>
</gene>
<dbReference type="GO" id="GO:0009451">
    <property type="term" value="P:RNA modification"/>
    <property type="evidence" value="ECO:0007669"/>
    <property type="project" value="InterPro"/>
</dbReference>
<dbReference type="InterPro" id="IPR011990">
    <property type="entry name" value="TPR-like_helical_dom_sf"/>
</dbReference>
<feature type="repeat" description="PPR" evidence="3">
    <location>
        <begin position="132"/>
        <end position="166"/>
    </location>
</feature>
<evidence type="ECO:0000256" key="2">
    <source>
        <dbReference type="ARBA" id="ARBA00022737"/>
    </source>
</evidence>
<feature type="region of interest" description="Disordered" evidence="4">
    <location>
        <begin position="23"/>
        <end position="50"/>
    </location>
</feature>